<protein>
    <submittedName>
        <fullName evidence="1">Uncharacterized protein</fullName>
    </submittedName>
</protein>
<organism evidence="1 2">
    <name type="scientific">Pseudomonas jessenii</name>
    <dbReference type="NCBI Taxonomy" id="77298"/>
    <lineage>
        <taxon>Bacteria</taxon>
        <taxon>Pseudomonadati</taxon>
        <taxon>Pseudomonadota</taxon>
        <taxon>Gammaproteobacteria</taxon>
        <taxon>Pseudomonadales</taxon>
        <taxon>Pseudomonadaceae</taxon>
        <taxon>Pseudomonas</taxon>
    </lineage>
</organism>
<evidence type="ECO:0000313" key="1">
    <source>
        <dbReference type="EMBL" id="TNB90605.1"/>
    </source>
</evidence>
<gene>
    <name evidence="1" type="ORF">FHG55_27990</name>
</gene>
<name>A0A5C4KR25_PSEJE</name>
<comment type="caution">
    <text evidence="1">The sequence shown here is derived from an EMBL/GenBank/DDBJ whole genome shotgun (WGS) entry which is preliminary data.</text>
</comment>
<dbReference type="EMBL" id="VDDB01000025">
    <property type="protein sequence ID" value="TNB90605.1"/>
    <property type="molecule type" value="Genomic_DNA"/>
</dbReference>
<dbReference type="Proteomes" id="UP000306272">
    <property type="component" value="Unassembled WGS sequence"/>
</dbReference>
<reference evidence="1" key="1">
    <citation type="submission" date="2019-06" db="EMBL/GenBank/DDBJ databases">
        <title>Pseudomonas-derived Butenolides : (Bio)synthesis of Styrolides.</title>
        <authorList>
            <person name="Klapper M."/>
            <person name="Chowdhury S."/>
            <person name="Stallforth P."/>
        </authorList>
    </citation>
    <scope>NUCLEOTIDE SEQUENCE [LARGE SCALE GENOMIC DNA]</scope>
    <source>
        <strain evidence="1">EC-S101</strain>
    </source>
</reference>
<sequence length="142" mass="15863">MLVQPKKKISAPHSLLDPIVLGRLLPSGQWGINRAAVFTFPDLGLLVVIPVWATKAVGDTVKLLLNDREVDGRPIIDQTELKQPTLLWVAPRHLQTGPYQLTYEIKQLNQKEERPDKPLNLFVKLELPGGQDIDPDPGHSNL</sequence>
<evidence type="ECO:0000313" key="2">
    <source>
        <dbReference type="Proteomes" id="UP000306272"/>
    </source>
</evidence>
<accession>A0A5C4KR25</accession>
<proteinExistence type="predicted"/>
<dbReference type="AlphaFoldDB" id="A0A5C4KR25"/>
<keyword evidence="2" id="KW-1185">Reference proteome</keyword>
<feature type="non-terminal residue" evidence="1">
    <location>
        <position position="142"/>
    </location>
</feature>